<gene>
    <name evidence="4" type="ORF">Q4Q40_20055</name>
</gene>
<dbReference type="InterPro" id="IPR026444">
    <property type="entry name" value="Secre_tail"/>
</dbReference>
<protein>
    <submittedName>
        <fullName evidence="4">MopE-related protein</fullName>
    </submittedName>
</protein>
<accession>A0ABT8WTM8</accession>
<keyword evidence="5" id="KW-1185">Reference proteome</keyword>
<evidence type="ECO:0000313" key="5">
    <source>
        <dbReference type="Proteomes" id="UP001176806"/>
    </source>
</evidence>
<organism evidence="4 5">
    <name type="scientific">Flavivirga jejuensis</name>
    <dbReference type="NCBI Taxonomy" id="870487"/>
    <lineage>
        <taxon>Bacteria</taxon>
        <taxon>Pseudomonadati</taxon>
        <taxon>Bacteroidota</taxon>
        <taxon>Flavobacteriia</taxon>
        <taxon>Flavobacteriales</taxon>
        <taxon>Flavobacteriaceae</taxon>
        <taxon>Flavivirga</taxon>
    </lineage>
</organism>
<dbReference type="Gene3D" id="3.40.630.40">
    <property type="entry name" value="Zn-dependent exopeptidases"/>
    <property type="match status" value="1"/>
</dbReference>
<sequence length="1220" mass="131192">MKKRLFYLLICLIAYYTNAQTPGVSTFFEQSPGDTREYIEYIPGNLPIIISAPHGGVKQSGSTIGGVFYPDNDASLPDRNCGTNERDDNTEILVREIQEEIFNQTGCYAHVIINNLHRTKLDPNREINEATCGDSDAMDHWNAWHSFIDQASASVEANWGKGLYIDLHGQSHSIARVELGYNISSSQLNSSNLNGASIINNSTIKNLVSNNLGLLNHEELVRGSESLGAKLKATTATFYNNNVSSGCGVTSGYRAIPSNFDSGASDSCDDTRPFSNSYFAGDFYNNLRHGSGPAASDGTGGSGSIDGIMSEVNRRVRDLGTYKGNFFDSRPQTLVPFAKDYAAVILDYIDTHYNDFAKFTYSSSSYTTNGSDPTPSITGVSGGSFSSTSGLTINSTTGVIDVSNSVVGNYVVTYTAGTCGYYKQTQNVEITGFTPIASCQNINALLDGAGNVTITAAELNDGSSVGNLSINTSSFTCANLGANNVTLTATDPGNPGNTDSCVAIVTVTQPNKPADVITNETICSGETYTWFGTDYTTNQTATTIVNDGCTADQVLNLTVTPKPADVITNETICSGETYTWFGTDYTTNQTATTIVNDGCTANQVLNLTVTPKPADIITNETICSGETYTWFGTDYTTNQTATTIVNDGCTANQVLNLTVTPKPADVITNETICSGETYTWFGTDYTTNQTATTIVNDGCTADQVLNLTVTPKPADVITNETICSGETYTWFGTDYTTNQTATTIVNDGCTADQVLNLTVTPKPADVITNETICSGETYTWFGTDYTTNQTATTIVNDGCTANQVLNLTVTPKPADVITNETICSGETYTWFGTDYTTNQTATTIVNDGCTADQVLNLTVTPKPADVITNETICSGETYTWFGTDYTTNQTATTIVNDGCTADQVLNLTVTPKPADVITNETICSGETYTWFGTDYTTNQTATTIVNDGCTANQVLNLTVTPKPADIITNETICSGETYTWFGTDYTTNQTATTIVNDGCTADQVLNLTVTPKPADVITNETICSGETYTWFGTDYTTNQTATTIVNDGCTANQVLNLTVDTGLLYYIDSDLDGFGSTTSVMLCSSTAPSGYAINNTDCNDGNPNINPDATEIFNNAIDEDCDGIAQTTLEIDNSNLDNTAISPNPFNNFIEIKLPQNFNNREFNIKIFDLNGRLMFNKILLSNNGIIKIPKLSSLEEAIYLIKILNIETGNSVLKRIIRY</sequence>
<keyword evidence="1 2" id="KW-0732">Signal</keyword>
<dbReference type="Proteomes" id="UP001176806">
    <property type="component" value="Unassembled WGS sequence"/>
</dbReference>
<proteinExistence type="predicted"/>
<name>A0ABT8WTM8_9FLAO</name>
<evidence type="ECO:0000256" key="2">
    <source>
        <dbReference type="SAM" id="SignalP"/>
    </source>
</evidence>
<feature type="chain" id="PRO_5046669988" evidence="2">
    <location>
        <begin position="20"/>
        <end position="1220"/>
    </location>
</feature>
<evidence type="ECO:0000259" key="3">
    <source>
        <dbReference type="Pfam" id="PF18962"/>
    </source>
</evidence>
<dbReference type="RefSeq" id="WP_303303799.1">
    <property type="nucleotide sequence ID" value="NZ_JAUOEL010000008.1"/>
</dbReference>
<dbReference type="Pfam" id="PF18962">
    <property type="entry name" value="Por_Secre_tail"/>
    <property type="match status" value="1"/>
</dbReference>
<dbReference type="EMBL" id="JAUOEL010000008">
    <property type="protein sequence ID" value="MDO5976500.1"/>
    <property type="molecule type" value="Genomic_DNA"/>
</dbReference>
<reference evidence="4" key="1">
    <citation type="submission" date="2023-07" db="EMBL/GenBank/DDBJ databases">
        <title>Two novel species in the genus Flavivirga.</title>
        <authorList>
            <person name="Kwon K."/>
        </authorList>
    </citation>
    <scope>NUCLEOTIDE SEQUENCE</scope>
    <source>
        <strain evidence="4">KACC 14158</strain>
    </source>
</reference>
<dbReference type="Pfam" id="PF11617">
    <property type="entry name" value="Cu-binding_MopE"/>
    <property type="match status" value="1"/>
</dbReference>
<feature type="signal peptide" evidence="2">
    <location>
        <begin position="1"/>
        <end position="19"/>
    </location>
</feature>
<evidence type="ECO:0000256" key="1">
    <source>
        <dbReference type="ARBA" id="ARBA00022729"/>
    </source>
</evidence>
<dbReference type="SUPFAM" id="SSF53187">
    <property type="entry name" value="Zn-dependent exopeptidases"/>
    <property type="match status" value="1"/>
</dbReference>
<dbReference type="NCBIfam" id="TIGR04183">
    <property type="entry name" value="Por_Secre_tail"/>
    <property type="match status" value="1"/>
</dbReference>
<evidence type="ECO:0000313" key="4">
    <source>
        <dbReference type="EMBL" id="MDO5976500.1"/>
    </source>
</evidence>
<comment type="caution">
    <text evidence="4">The sequence shown here is derived from an EMBL/GenBank/DDBJ whole genome shotgun (WGS) entry which is preliminary data.</text>
</comment>
<feature type="domain" description="Secretion system C-terminal sorting" evidence="3">
    <location>
        <begin position="1141"/>
        <end position="1217"/>
    </location>
</feature>
<dbReference type="InterPro" id="IPR021655">
    <property type="entry name" value="Put_metal-bd"/>
</dbReference>